<accession>A0A437MUC0</accession>
<gene>
    <name evidence="1" type="ORF">EOD41_04720</name>
</gene>
<dbReference type="Proteomes" id="UP000282759">
    <property type="component" value="Unassembled WGS sequence"/>
</dbReference>
<sequence length="166" mass="19480">MKSQTNHDLPVLAFNAEVRKVYFKLLKEAKALLAPIEAEPLRYSLIREDKQLDNKGYIIHEFLSPLLYLRLESYSDGKLGIHYGFELMPTLGEYYYIPNTFIRSIYKHTMADATPINIEDCIRTDYVLTECSAFYEHIEEQGCKHHYFALIPYKPRAVKRKLRKVA</sequence>
<proteinExistence type="predicted"/>
<evidence type="ECO:0000313" key="2">
    <source>
        <dbReference type="Proteomes" id="UP000282759"/>
    </source>
</evidence>
<evidence type="ECO:0000313" key="1">
    <source>
        <dbReference type="EMBL" id="RVU01274.1"/>
    </source>
</evidence>
<organism evidence="1 2">
    <name type="scientific">Mucilaginibacter limnophilus</name>
    <dbReference type="NCBI Taxonomy" id="1932778"/>
    <lineage>
        <taxon>Bacteria</taxon>
        <taxon>Pseudomonadati</taxon>
        <taxon>Bacteroidota</taxon>
        <taxon>Sphingobacteriia</taxon>
        <taxon>Sphingobacteriales</taxon>
        <taxon>Sphingobacteriaceae</taxon>
        <taxon>Mucilaginibacter</taxon>
    </lineage>
</organism>
<protein>
    <submittedName>
        <fullName evidence="1">Uncharacterized protein</fullName>
    </submittedName>
</protein>
<keyword evidence="2" id="KW-1185">Reference proteome</keyword>
<dbReference type="OrthoDB" id="794992at2"/>
<dbReference type="RefSeq" id="WP_127703649.1">
    <property type="nucleotide sequence ID" value="NZ_SACK01000002.1"/>
</dbReference>
<comment type="caution">
    <text evidence="1">The sequence shown here is derived from an EMBL/GenBank/DDBJ whole genome shotgun (WGS) entry which is preliminary data.</text>
</comment>
<dbReference type="EMBL" id="SACK01000002">
    <property type="protein sequence ID" value="RVU01274.1"/>
    <property type="molecule type" value="Genomic_DNA"/>
</dbReference>
<reference evidence="1 2" key="1">
    <citation type="submission" date="2019-01" db="EMBL/GenBank/DDBJ databases">
        <authorList>
            <person name="Chen W.-M."/>
        </authorList>
    </citation>
    <scope>NUCLEOTIDE SEQUENCE [LARGE SCALE GENOMIC DNA]</scope>
    <source>
        <strain evidence="1 2">YBJ-36</strain>
    </source>
</reference>
<dbReference type="AlphaFoldDB" id="A0A437MUC0"/>
<name>A0A437MUC0_9SPHI</name>